<sequence>MILMLMAGISYGLVTPLAKLGIVHDVPVAWLTLAQYPISLIIFHFGKTMTSSKVIPRWQDHLTMIAIGALGAGVSLTYYRSLTFLPGSIGIVLLFQFTWMLPLLSGLLHHHWPTRCQRYGIAAVLAGTFLAGGIVRGSLSLEGFALGLASALLYALTLLLSGRINAAISPWYRSEISLASGLLLIAIAYQPWHNLQWAIDPSTWVWGSLMGLFSQAIPLLFTYISAPQLPPALTGMLASSELPVAVILSAVWLNETVSIWRWIGVAIILAGILIGSVPLKRLKHTSPL</sequence>
<evidence type="ECO:0000256" key="2">
    <source>
        <dbReference type="SAM" id="Phobius"/>
    </source>
</evidence>
<evidence type="ECO:0000313" key="4">
    <source>
        <dbReference type="EMBL" id="AUW95434.1"/>
    </source>
</evidence>
<feature type="transmembrane region" description="Helical" evidence="2">
    <location>
        <begin position="85"/>
        <end position="107"/>
    </location>
</feature>
<feature type="transmembrane region" description="Helical" evidence="2">
    <location>
        <begin position="28"/>
        <end position="46"/>
    </location>
</feature>
<feature type="transmembrane region" description="Helical" evidence="2">
    <location>
        <begin position="176"/>
        <end position="192"/>
    </location>
</feature>
<keyword evidence="2" id="KW-0472">Membrane</keyword>
<comment type="similarity">
    <text evidence="1">Belongs to the EamA transporter family.</text>
</comment>
<reference evidence="4 5" key="1">
    <citation type="journal article" date="2019" name="Sci. Rep.">
        <title>Sulfobacillus thermotolerans: new insights into resistance and metabolic capacities of acidophilic chemolithotrophs.</title>
        <authorList>
            <person name="Panyushkina A.E."/>
            <person name="Babenko V.V."/>
            <person name="Nikitina A.S."/>
            <person name="Selezneva O.V."/>
            <person name="Tsaplina I.A."/>
            <person name="Letarova M.A."/>
            <person name="Kostryukova E.S."/>
            <person name="Letarov A.V."/>
        </authorList>
    </citation>
    <scope>NUCLEOTIDE SEQUENCE [LARGE SCALE GENOMIC DNA]</scope>
    <source>
        <strain evidence="4 5">Kr1</strain>
    </source>
</reference>
<feature type="transmembrane region" description="Helical" evidence="2">
    <location>
        <begin position="58"/>
        <end position="79"/>
    </location>
</feature>
<evidence type="ECO:0000256" key="1">
    <source>
        <dbReference type="ARBA" id="ARBA00007362"/>
    </source>
</evidence>
<feature type="transmembrane region" description="Helical" evidence="2">
    <location>
        <begin position="233"/>
        <end position="253"/>
    </location>
</feature>
<keyword evidence="2" id="KW-1133">Transmembrane helix</keyword>
<gene>
    <name evidence="4" type="ORF">BXT84_05950</name>
</gene>
<keyword evidence="5" id="KW-1185">Reference proteome</keyword>
<feature type="transmembrane region" description="Helical" evidence="2">
    <location>
        <begin position="204"/>
        <end position="226"/>
    </location>
</feature>
<dbReference type="Proteomes" id="UP000325292">
    <property type="component" value="Chromosome"/>
</dbReference>
<dbReference type="EMBL" id="CP019454">
    <property type="protein sequence ID" value="AUW95434.1"/>
    <property type="molecule type" value="Genomic_DNA"/>
</dbReference>
<dbReference type="InterPro" id="IPR000620">
    <property type="entry name" value="EamA_dom"/>
</dbReference>
<dbReference type="SUPFAM" id="SSF103481">
    <property type="entry name" value="Multidrug resistance efflux transporter EmrE"/>
    <property type="match status" value="1"/>
</dbReference>
<proteinExistence type="inferred from homology"/>
<accession>A0ABN5H4H4</accession>
<evidence type="ECO:0000259" key="3">
    <source>
        <dbReference type="Pfam" id="PF00892"/>
    </source>
</evidence>
<feature type="transmembrane region" description="Helical" evidence="2">
    <location>
        <begin position="119"/>
        <end position="138"/>
    </location>
</feature>
<feature type="domain" description="EamA" evidence="3">
    <location>
        <begin position="2"/>
        <end position="131"/>
    </location>
</feature>
<feature type="transmembrane region" description="Helical" evidence="2">
    <location>
        <begin position="144"/>
        <end position="164"/>
    </location>
</feature>
<feature type="domain" description="EamA" evidence="3">
    <location>
        <begin position="143"/>
        <end position="274"/>
    </location>
</feature>
<evidence type="ECO:0000313" key="5">
    <source>
        <dbReference type="Proteomes" id="UP000325292"/>
    </source>
</evidence>
<dbReference type="Pfam" id="PF00892">
    <property type="entry name" value="EamA"/>
    <property type="match status" value="2"/>
</dbReference>
<feature type="transmembrane region" description="Helical" evidence="2">
    <location>
        <begin position="259"/>
        <end position="279"/>
    </location>
</feature>
<name>A0ABN5H4H4_9FIRM</name>
<organism evidence="4 5">
    <name type="scientific">Sulfobacillus thermotolerans</name>
    <dbReference type="NCBI Taxonomy" id="338644"/>
    <lineage>
        <taxon>Bacteria</taxon>
        <taxon>Bacillati</taxon>
        <taxon>Bacillota</taxon>
        <taxon>Clostridia</taxon>
        <taxon>Eubacteriales</taxon>
        <taxon>Clostridiales Family XVII. Incertae Sedis</taxon>
        <taxon>Sulfobacillus</taxon>
    </lineage>
</organism>
<dbReference type="InterPro" id="IPR037185">
    <property type="entry name" value="EmrE-like"/>
</dbReference>
<keyword evidence="2" id="KW-0812">Transmembrane</keyword>
<protein>
    <recommendedName>
        <fullName evidence="3">EamA domain-containing protein</fullName>
    </recommendedName>
</protein>
<dbReference type="Gene3D" id="1.10.3730.20">
    <property type="match status" value="1"/>
</dbReference>